<organism evidence="2 3">
    <name type="scientific">Sphingomonas natans</name>
    <dbReference type="NCBI Taxonomy" id="3063330"/>
    <lineage>
        <taxon>Bacteria</taxon>
        <taxon>Pseudomonadati</taxon>
        <taxon>Pseudomonadota</taxon>
        <taxon>Alphaproteobacteria</taxon>
        <taxon>Sphingomonadales</taxon>
        <taxon>Sphingomonadaceae</taxon>
        <taxon>Sphingomonas</taxon>
    </lineage>
</organism>
<dbReference type="Proteomes" id="UP001169764">
    <property type="component" value="Unassembled WGS sequence"/>
</dbReference>
<evidence type="ECO:0000313" key="3">
    <source>
        <dbReference type="Proteomes" id="UP001169764"/>
    </source>
</evidence>
<keyword evidence="3" id="KW-1185">Reference proteome</keyword>
<feature type="compositionally biased region" description="Basic residues" evidence="1">
    <location>
        <begin position="32"/>
        <end position="41"/>
    </location>
</feature>
<evidence type="ECO:0000313" key="2">
    <source>
        <dbReference type="EMBL" id="MDO6414984.1"/>
    </source>
</evidence>
<comment type="caution">
    <text evidence="2">The sequence shown here is derived from an EMBL/GenBank/DDBJ whole genome shotgun (WGS) entry which is preliminary data.</text>
</comment>
<reference evidence="2" key="1">
    <citation type="submission" date="2023-07" db="EMBL/GenBank/DDBJ databases">
        <authorList>
            <person name="Kim M."/>
        </authorList>
    </citation>
    <scope>NUCLEOTIDE SEQUENCE</scope>
    <source>
        <strain evidence="2">BIUV-7</strain>
    </source>
</reference>
<feature type="region of interest" description="Disordered" evidence="1">
    <location>
        <begin position="21"/>
        <end position="41"/>
    </location>
</feature>
<gene>
    <name evidence="2" type="ORF">Q4F19_11385</name>
</gene>
<sequence length="41" mass="4505">MMIKLVFAICIGAMRKAADEQGSRRAPGAARARLRFARTRG</sequence>
<evidence type="ECO:0000256" key="1">
    <source>
        <dbReference type="SAM" id="MobiDB-lite"/>
    </source>
</evidence>
<accession>A0ABT8Y9I2</accession>
<name>A0ABT8Y9I2_9SPHN</name>
<proteinExistence type="predicted"/>
<protein>
    <submittedName>
        <fullName evidence="2">Uncharacterized protein</fullName>
    </submittedName>
</protein>
<dbReference type="EMBL" id="JAUOTP010000004">
    <property type="protein sequence ID" value="MDO6414984.1"/>
    <property type="molecule type" value="Genomic_DNA"/>
</dbReference>